<dbReference type="RefSeq" id="WP_187370234.1">
    <property type="nucleotide sequence ID" value="NZ_JAAAHS010000704.1"/>
</dbReference>
<feature type="transmembrane region" description="Helical" evidence="2">
    <location>
        <begin position="29"/>
        <end position="52"/>
    </location>
</feature>
<name>A0A964UX25_9ACTN</name>
<dbReference type="AlphaFoldDB" id="A0A964UX25"/>
<feature type="region of interest" description="Disordered" evidence="1">
    <location>
        <begin position="1"/>
        <end position="24"/>
    </location>
</feature>
<dbReference type="Pfam" id="PF01471">
    <property type="entry name" value="PG_binding_1"/>
    <property type="match status" value="1"/>
</dbReference>
<feature type="region of interest" description="Disordered" evidence="1">
    <location>
        <begin position="182"/>
        <end position="216"/>
    </location>
</feature>
<evidence type="ECO:0000256" key="1">
    <source>
        <dbReference type="SAM" id="MobiDB-lite"/>
    </source>
</evidence>
<proteinExistence type="predicted"/>
<dbReference type="SUPFAM" id="SSF47090">
    <property type="entry name" value="PGBD-like"/>
    <property type="match status" value="1"/>
</dbReference>
<feature type="compositionally biased region" description="Low complexity" evidence="1">
    <location>
        <begin position="1"/>
        <end position="17"/>
    </location>
</feature>
<feature type="compositionally biased region" description="Low complexity" evidence="1">
    <location>
        <begin position="66"/>
        <end position="114"/>
    </location>
</feature>
<evidence type="ECO:0000259" key="3">
    <source>
        <dbReference type="Pfam" id="PF01471"/>
    </source>
</evidence>
<sequence length="216" mass="22500">TTPVPQEQSQEQPHEQPYVPPPEPRRRRVAVLSVAGAALAVVAVTAAASGLFSGPPEREQALPDQRSTAPSTPLTTAPSRTGTPSASPEATATPSSSPTATPLRTAPPSRSPSTTAPPPTASATGSIGTPRSPEKPVLTKGDRGAEVRELQNRLAQLYLYAGPEDGTYGVLVEDAVERYQYARGVDSDPPGVYGPATREALESETEEPERDASGGR</sequence>
<dbReference type="InterPro" id="IPR036365">
    <property type="entry name" value="PGBD-like_sf"/>
</dbReference>
<dbReference type="InterPro" id="IPR036366">
    <property type="entry name" value="PGBDSf"/>
</dbReference>
<feature type="non-terminal residue" evidence="4">
    <location>
        <position position="1"/>
    </location>
</feature>
<dbReference type="InterPro" id="IPR002477">
    <property type="entry name" value="Peptidoglycan-bd-like"/>
</dbReference>
<keyword evidence="2" id="KW-1133">Transmembrane helix</keyword>
<organism evidence="4 5">
    <name type="scientific">Streptomyces boluensis</name>
    <dbReference type="NCBI Taxonomy" id="1775135"/>
    <lineage>
        <taxon>Bacteria</taxon>
        <taxon>Bacillati</taxon>
        <taxon>Actinomycetota</taxon>
        <taxon>Actinomycetes</taxon>
        <taxon>Kitasatosporales</taxon>
        <taxon>Streptomycetaceae</taxon>
        <taxon>Streptomyces</taxon>
    </lineage>
</organism>
<dbReference type="EMBL" id="JAAAHS010000704">
    <property type="protein sequence ID" value="NBE57029.1"/>
    <property type="molecule type" value="Genomic_DNA"/>
</dbReference>
<dbReference type="Gene3D" id="1.10.101.10">
    <property type="entry name" value="PGBD-like superfamily/PGBD"/>
    <property type="match status" value="1"/>
</dbReference>
<keyword evidence="2" id="KW-0472">Membrane</keyword>
<evidence type="ECO:0000313" key="4">
    <source>
        <dbReference type="EMBL" id="NBE57029.1"/>
    </source>
</evidence>
<reference evidence="4" key="1">
    <citation type="submission" date="2020-01" db="EMBL/GenBank/DDBJ databases">
        <title>Whole-genome analyses of novel actinobacteria.</title>
        <authorList>
            <person name="Sahin N."/>
        </authorList>
    </citation>
    <scope>NUCLEOTIDE SEQUENCE</scope>
    <source>
        <strain evidence="4">YC537</strain>
    </source>
</reference>
<evidence type="ECO:0000313" key="5">
    <source>
        <dbReference type="Proteomes" id="UP000598297"/>
    </source>
</evidence>
<keyword evidence="5" id="KW-1185">Reference proteome</keyword>
<comment type="caution">
    <text evidence="4">The sequence shown here is derived from an EMBL/GenBank/DDBJ whole genome shotgun (WGS) entry which is preliminary data.</text>
</comment>
<keyword evidence="2" id="KW-0812">Transmembrane</keyword>
<feature type="region of interest" description="Disordered" evidence="1">
    <location>
        <begin position="51"/>
        <end position="144"/>
    </location>
</feature>
<evidence type="ECO:0000256" key="2">
    <source>
        <dbReference type="SAM" id="Phobius"/>
    </source>
</evidence>
<protein>
    <submittedName>
        <fullName evidence="4">Peptidoglycan-binding protein</fullName>
    </submittedName>
</protein>
<dbReference type="Proteomes" id="UP000598297">
    <property type="component" value="Unassembled WGS sequence"/>
</dbReference>
<gene>
    <name evidence="4" type="ORF">GUY60_37595</name>
</gene>
<accession>A0A964UX25</accession>
<feature type="domain" description="Peptidoglycan binding-like" evidence="3">
    <location>
        <begin position="143"/>
        <end position="201"/>
    </location>
</feature>